<proteinExistence type="predicted"/>
<dbReference type="EMBL" id="KK583191">
    <property type="protein sequence ID" value="KDO34222.1"/>
    <property type="molecule type" value="Genomic_DNA"/>
</dbReference>
<organism evidence="2 3">
    <name type="scientific">Saprolegnia parasitica (strain CBS 223.65)</name>
    <dbReference type="NCBI Taxonomy" id="695850"/>
    <lineage>
        <taxon>Eukaryota</taxon>
        <taxon>Sar</taxon>
        <taxon>Stramenopiles</taxon>
        <taxon>Oomycota</taxon>
        <taxon>Saprolegniomycetes</taxon>
        <taxon>Saprolegniales</taxon>
        <taxon>Saprolegniaceae</taxon>
        <taxon>Saprolegnia</taxon>
    </lineage>
</organism>
<dbReference type="Proteomes" id="UP000030745">
    <property type="component" value="Unassembled WGS sequence"/>
</dbReference>
<evidence type="ECO:0000256" key="1">
    <source>
        <dbReference type="SAM" id="Phobius"/>
    </source>
</evidence>
<gene>
    <name evidence="2" type="ORF">SPRG_19060</name>
</gene>
<dbReference type="KEGG" id="spar:SPRG_19060"/>
<evidence type="ECO:0000313" key="2">
    <source>
        <dbReference type="EMBL" id="KDO34222.1"/>
    </source>
</evidence>
<dbReference type="AlphaFoldDB" id="A0A067D5F1"/>
<dbReference type="OrthoDB" id="107512at2759"/>
<dbReference type="VEuPathDB" id="FungiDB:SPRG_19060"/>
<reference evidence="2 3" key="1">
    <citation type="journal article" date="2013" name="PLoS Genet.">
        <title>Distinctive expansion of potential virulence genes in the genome of the oomycete fish pathogen Saprolegnia parasitica.</title>
        <authorList>
            <person name="Jiang R.H."/>
            <person name="de Bruijn I."/>
            <person name="Haas B.J."/>
            <person name="Belmonte R."/>
            <person name="Lobach L."/>
            <person name="Christie J."/>
            <person name="van den Ackerveken G."/>
            <person name="Bottin A."/>
            <person name="Bulone V."/>
            <person name="Diaz-Moreno S.M."/>
            <person name="Dumas B."/>
            <person name="Fan L."/>
            <person name="Gaulin E."/>
            <person name="Govers F."/>
            <person name="Grenville-Briggs L.J."/>
            <person name="Horner N.R."/>
            <person name="Levin J.Z."/>
            <person name="Mammella M."/>
            <person name="Meijer H.J."/>
            <person name="Morris P."/>
            <person name="Nusbaum C."/>
            <person name="Oome S."/>
            <person name="Phillips A.J."/>
            <person name="van Rooyen D."/>
            <person name="Rzeszutek E."/>
            <person name="Saraiva M."/>
            <person name="Secombes C.J."/>
            <person name="Seidl M.F."/>
            <person name="Snel B."/>
            <person name="Stassen J.H."/>
            <person name="Sykes S."/>
            <person name="Tripathy S."/>
            <person name="van den Berg H."/>
            <person name="Vega-Arreguin J.C."/>
            <person name="Wawra S."/>
            <person name="Young S.K."/>
            <person name="Zeng Q."/>
            <person name="Dieguez-Uribeondo J."/>
            <person name="Russ C."/>
            <person name="Tyler B.M."/>
            <person name="van West P."/>
        </authorList>
    </citation>
    <scope>NUCLEOTIDE SEQUENCE [LARGE SCALE GENOMIC DNA]</scope>
    <source>
        <strain evidence="2 3">CBS 223.65</strain>
    </source>
</reference>
<name>A0A067D5F1_SAPPC</name>
<keyword evidence="1" id="KW-0812">Transmembrane</keyword>
<dbReference type="OMA" id="MACNTIK"/>
<feature type="transmembrane region" description="Helical" evidence="1">
    <location>
        <begin position="116"/>
        <end position="138"/>
    </location>
</feature>
<evidence type="ECO:0000313" key="3">
    <source>
        <dbReference type="Proteomes" id="UP000030745"/>
    </source>
</evidence>
<dbReference type="GeneID" id="24140505"/>
<keyword evidence="1" id="KW-0472">Membrane</keyword>
<feature type="transmembrane region" description="Helical" evidence="1">
    <location>
        <begin position="92"/>
        <end position="110"/>
    </location>
</feature>
<keyword evidence="1" id="KW-1133">Transmembrane helix</keyword>
<dbReference type="RefSeq" id="XP_012195256.1">
    <property type="nucleotide sequence ID" value="XM_012339866.1"/>
</dbReference>
<protein>
    <submittedName>
        <fullName evidence="2">Uncharacterized protein</fullName>
    </submittedName>
</protein>
<keyword evidence="3" id="KW-1185">Reference proteome</keyword>
<accession>A0A067D5F1</accession>
<sequence>MEVTAQKTLLKARLFENEKIIAEFVEKPATCKSSGTIRRVQLTTHRVCYLQTTLRYCCITSPPSMRQVFIKDICDIAIDNYRRVDESWFIQLLRFIVKLFPIIGIGLLIYDKMLIYSTGGISVVGAVLLIVGIAEIIYELCRKPSPQIIIGTRCPQLEAFAITLANSTDRMQLVDELSLLLAKNQ</sequence>